<feature type="transmembrane region" description="Helical" evidence="10">
    <location>
        <begin position="155"/>
        <end position="174"/>
    </location>
</feature>
<dbReference type="InterPro" id="IPR051327">
    <property type="entry name" value="MATE_MepA_subfamily"/>
</dbReference>
<feature type="transmembrane region" description="Helical" evidence="10">
    <location>
        <begin position="342"/>
        <end position="364"/>
    </location>
</feature>
<dbReference type="PANTHER" id="PTHR43823:SF3">
    <property type="entry name" value="MULTIDRUG EXPORT PROTEIN MEPA"/>
    <property type="match status" value="1"/>
</dbReference>
<dbReference type="InterPro" id="IPR045070">
    <property type="entry name" value="MATE_MepA-like"/>
</dbReference>
<evidence type="ECO:0000256" key="5">
    <source>
        <dbReference type="ARBA" id="ARBA00022475"/>
    </source>
</evidence>
<evidence type="ECO:0000256" key="4">
    <source>
        <dbReference type="ARBA" id="ARBA00022448"/>
    </source>
</evidence>
<dbReference type="GO" id="GO:0005886">
    <property type="term" value="C:plasma membrane"/>
    <property type="evidence" value="ECO:0007669"/>
    <property type="project" value="UniProtKB-SubCell"/>
</dbReference>
<evidence type="ECO:0000256" key="7">
    <source>
        <dbReference type="ARBA" id="ARBA00022989"/>
    </source>
</evidence>
<dbReference type="PIRSF" id="PIRSF006603">
    <property type="entry name" value="DinF"/>
    <property type="match status" value="1"/>
</dbReference>
<evidence type="ECO:0000256" key="10">
    <source>
        <dbReference type="SAM" id="Phobius"/>
    </source>
</evidence>
<protein>
    <recommendedName>
        <fullName evidence="3">Multidrug export protein MepA</fullName>
    </recommendedName>
</protein>
<evidence type="ECO:0000256" key="6">
    <source>
        <dbReference type="ARBA" id="ARBA00022692"/>
    </source>
</evidence>
<keyword evidence="9" id="KW-0046">Antibiotic resistance</keyword>
<dbReference type="EMBL" id="CACRUA010000007">
    <property type="protein sequence ID" value="VYT86524.1"/>
    <property type="molecule type" value="Genomic_DNA"/>
</dbReference>
<dbReference type="GO" id="GO:0042910">
    <property type="term" value="F:xenobiotic transmembrane transporter activity"/>
    <property type="evidence" value="ECO:0007669"/>
    <property type="project" value="InterPro"/>
</dbReference>
<feature type="transmembrane region" description="Helical" evidence="10">
    <location>
        <begin position="376"/>
        <end position="401"/>
    </location>
</feature>
<sequence>MLLKKFCRFVIPSIISMWIFALYTMVDGIFVARGVGEYALAAVNLSMPYTIFIFSVGLMMATGTSTLMAIFLGEGKEEEARNTFNQNLIILVAVGAIISLLTWLSLERIAYFLGAGPETIGYVKGYLGWISVFAVFFVVSYNMEIFVKTDGCPPLQMAGVMTSAVTNIVLDYVFVMKLHMGVEGAAIATGIAQVVSTTLFALYFGFRSKRLRFGRFKWNLKLYRRIIPLGMSDSITEMSGGLVIFLFNHMILSIIGNKGVVSYTVISYVNTLALNSMAGISQGVQPLVSFHYGAGEQEKYRRLFGYSIFAAGISTVVFLVIAEMIPQAAVGLFLDKRDQELFAYSVSALRMYGLSFAIVGFNVVTAGFFTAVERPVYSVVISSCRSFLLLSACLIILTQLIGENGIWLSPAVSESLCLIITLLFFLRYKSGRRAEKTVVTITENSI</sequence>
<evidence type="ECO:0000256" key="1">
    <source>
        <dbReference type="ARBA" id="ARBA00004651"/>
    </source>
</evidence>
<name>A0A6N3A3E1_CLOSY</name>
<dbReference type="AlphaFoldDB" id="A0A6N3A3E1"/>
<keyword evidence="7 10" id="KW-1133">Transmembrane helix</keyword>
<accession>A0A6N3A3E1</accession>
<feature type="transmembrane region" description="Helical" evidence="10">
    <location>
        <begin position="9"/>
        <end position="31"/>
    </location>
</feature>
<dbReference type="Pfam" id="PF01554">
    <property type="entry name" value="MatE"/>
    <property type="match status" value="2"/>
</dbReference>
<organism evidence="11">
    <name type="scientific">Clostridium symbiosum</name>
    <name type="common">Bacteroides symbiosus</name>
    <dbReference type="NCBI Taxonomy" id="1512"/>
    <lineage>
        <taxon>Bacteria</taxon>
        <taxon>Bacillati</taxon>
        <taxon>Bacillota</taxon>
        <taxon>Clostridia</taxon>
        <taxon>Lachnospirales</taxon>
        <taxon>Lachnospiraceae</taxon>
        <taxon>Otoolea</taxon>
    </lineage>
</organism>
<comment type="subcellular location">
    <subcellularLocation>
        <location evidence="1">Cell membrane</location>
        <topology evidence="1">Multi-pass membrane protein</topology>
    </subcellularLocation>
</comment>
<dbReference type="InterPro" id="IPR048279">
    <property type="entry name" value="MdtK-like"/>
</dbReference>
<evidence type="ECO:0000256" key="8">
    <source>
        <dbReference type="ARBA" id="ARBA00023136"/>
    </source>
</evidence>
<dbReference type="RefSeq" id="WP_156684385.1">
    <property type="nucleotide sequence ID" value="NZ_CACRUA010000007.1"/>
</dbReference>
<proteinExistence type="inferred from homology"/>
<feature type="transmembrane region" description="Helical" evidence="10">
    <location>
        <begin position="186"/>
        <end position="206"/>
    </location>
</feature>
<evidence type="ECO:0000313" key="11">
    <source>
        <dbReference type="EMBL" id="VYT86524.1"/>
    </source>
</evidence>
<evidence type="ECO:0000256" key="3">
    <source>
        <dbReference type="ARBA" id="ARBA00022106"/>
    </source>
</evidence>
<dbReference type="InterPro" id="IPR002528">
    <property type="entry name" value="MATE_fam"/>
</dbReference>
<dbReference type="GO" id="GO:0046677">
    <property type="term" value="P:response to antibiotic"/>
    <property type="evidence" value="ECO:0007669"/>
    <property type="project" value="UniProtKB-KW"/>
</dbReference>
<evidence type="ECO:0000256" key="2">
    <source>
        <dbReference type="ARBA" id="ARBA00008417"/>
    </source>
</evidence>
<feature type="transmembrane region" description="Helical" evidence="10">
    <location>
        <begin position="84"/>
        <end position="106"/>
    </location>
</feature>
<dbReference type="PANTHER" id="PTHR43823">
    <property type="entry name" value="SPORULATION PROTEIN YKVU"/>
    <property type="match status" value="1"/>
</dbReference>
<feature type="transmembrane region" description="Helical" evidence="10">
    <location>
        <begin position="126"/>
        <end position="143"/>
    </location>
</feature>
<dbReference type="CDD" id="cd13143">
    <property type="entry name" value="MATE_MepA_like"/>
    <property type="match status" value="1"/>
</dbReference>
<reference evidence="11" key="1">
    <citation type="submission" date="2019-11" db="EMBL/GenBank/DDBJ databases">
        <authorList>
            <person name="Feng L."/>
        </authorList>
    </citation>
    <scope>NUCLEOTIDE SEQUENCE</scope>
    <source>
        <strain evidence="11">CsymbiosumLFYP84</strain>
    </source>
</reference>
<keyword evidence="4" id="KW-0813">Transport</keyword>
<keyword evidence="6 10" id="KW-0812">Transmembrane</keyword>
<gene>
    <name evidence="11" type="primary">mepA_8</name>
    <name evidence="11" type="ORF">CSLFYP84_00774</name>
</gene>
<dbReference type="GO" id="GO:0015297">
    <property type="term" value="F:antiporter activity"/>
    <property type="evidence" value="ECO:0007669"/>
    <property type="project" value="InterPro"/>
</dbReference>
<feature type="transmembrane region" description="Helical" evidence="10">
    <location>
        <begin position="51"/>
        <end position="72"/>
    </location>
</feature>
<evidence type="ECO:0000256" key="9">
    <source>
        <dbReference type="ARBA" id="ARBA00023251"/>
    </source>
</evidence>
<comment type="similarity">
    <text evidence="2">Belongs to the multi antimicrobial extrusion (MATE) (TC 2.A.66.1) family. MepA subfamily.</text>
</comment>
<feature type="transmembrane region" description="Helical" evidence="10">
    <location>
        <begin position="303"/>
        <end position="322"/>
    </location>
</feature>
<keyword evidence="5" id="KW-1003">Cell membrane</keyword>
<feature type="transmembrane region" description="Helical" evidence="10">
    <location>
        <begin position="407"/>
        <end position="426"/>
    </location>
</feature>
<keyword evidence="8 10" id="KW-0472">Membrane</keyword>